<dbReference type="InterPro" id="IPR007627">
    <property type="entry name" value="RNA_pol_sigma70_r2"/>
</dbReference>
<dbReference type="InterPro" id="IPR014284">
    <property type="entry name" value="RNA_pol_sigma-70_dom"/>
</dbReference>
<keyword evidence="3" id="KW-0731">Sigma factor</keyword>
<dbReference type="InterPro" id="IPR013325">
    <property type="entry name" value="RNA_pol_sigma_r2"/>
</dbReference>
<dbReference type="InterPro" id="IPR013249">
    <property type="entry name" value="RNA_pol_sigma70_r4_t2"/>
</dbReference>
<comment type="similarity">
    <text evidence="1">Belongs to the sigma-70 factor family. ECF subfamily.</text>
</comment>
<dbReference type="SUPFAM" id="SSF88659">
    <property type="entry name" value="Sigma3 and sigma4 domains of RNA polymerase sigma factors"/>
    <property type="match status" value="1"/>
</dbReference>
<dbReference type="Pfam" id="PF04542">
    <property type="entry name" value="Sigma70_r2"/>
    <property type="match status" value="1"/>
</dbReference>
<dbReference type="Gene3D" id="1.10.1740.10">
    <property type="match status" value="1"/>
</dbReference>
<dbReference type="InterPro" id="IPR013324">
    <property type="entry name" value="RNA_pol_sigma_r3/r4-like"/>
</dbReference>
<dbReference type="EMBL" id="JAUHMF010000001">
    <property type="protein sequence ID" value="MDT8897437.1"/>
    <property type="molecule type" value="Genomic_DNA"/>
</dbReference>
<proteinExistence type="inferred from homology"/>
<keyword evidence="8" id="KW-1185">Reference proteome</keyword>
<evidence type="ECO:0000256" key="4">
    <source>
        <dbReference type="ARBA" id="ARBA00023163"/>
    </source>
</evidence>
<reference evidence="7 8" key="1">
    <citation type="submission" date="2023-07" db="EMBL/GenBank/DDBJ databases">
        <title>Novel species of Thermanaerothrix with wide hydrolytic capabilities.</title>
        <authorList>
            <person name="Zayulina K.S."/>
            <person name="Podosokorskaya O.A."/>
            <person name="Elcheninov A.G."/>
        </authorList>
    </citation>
    <scope>NUCLEOTIDE SEQUENCE [LARGE SCALE GENOMIC DNA]</scope>
    <source>
        <strain evidence="7 8">4228-RoL</strain>
    </source>
</reference>
<accession>A0ABU3NNA3</accession>
<evidence type="ECO:0000313" key="7">
    <source>
        <dbReference type="EMBL" id="MDT8897437.1"/>
    </source>
</evidence>
<evidence type="ECO:0000259" key="5">
    <source>
        <dbReference type="Pfam" id="PF04542"/>
    </source>
</evidence>
<evidence type="ECO:0000256" key="1">
    <source>
        <dbReference type="ARBA" id="ARBA00010641"/>
    </source>
</evidence>
<dbReference type="PANTHER" id="PTHR43133:SF57">
    <property type="entry name" value="RNA POLYMERASE SIGMA-70 FACTOR"/>
    <property type="match status" value="1"/>
</dbReference>
<evidence type="ECO:0000256" key="3">
    <source>
        <dbReference type="ARBA" id="ARBA00023082"/>
    </source>
</evidence>
<sequence length="191" mass="22683">MSGLNEADEKDIILRAAQGDQEAFSVLYERYVRRIYSYIYYRTGNVHDAEDLTERVFHRALHHIRNFRYQGLPFSAWLYRIAHNLVANWHRDNQRRQEVPIEGQLHLAMHSEHPESHLERNQEIERLIQAIQKLSPERQNLIVLKFVEQLSNEEIGKIMGRSEGAIKSLYHRTLLTLRNELGLNLEEEKDK</sequence>
<keyword evidence="2" id="KW-0805">Transcription regulation</keyword>
<dbReference type="RefSeq" id="WP_315624090.1">
    <property type="nucleotide sequence ID" value="NZ_JAUHMF010000001.1"/>
</dbReference>
<dbReference type="Proteomes" id="UP001254165">
    <property type="component" value="Unassembled WGS sequence"/>
</dbReference>
<organism evidence="7 8">
    <name type="scientific">Thermanaerothrix solaris</name>
    <dbReference type="NCBI Taxonomy" id="3058434"/>
    <lineage>
        <taxon>Bacteria</taxon>
        <taxon>Bacillati</taxon>
        <taxon>Chloroflexota</taxon>
        <taxon>Anaerolineae</taxon>
        <taxon>Anaerolineales</taxon>
        <taxon>Anaerolineaceae</taxon>
        <taxon>Thermanaerothrix</taxon>
    </lineage>
</organism>
<dbReference type="Pfam" id="PF08281">
    <property type="entry name" value="Sigma70_r4_2"/>
    <property type="match status" value="1"/>
</dbReference>
<dbReference type="PANTHER" id="PTHR43133">
    <property type="entry name" value="RNA POLYMERASE ECF-TYPE SIGMA FACTO"/>
    <property type="match status" value="1"/>
</dbReference>
<dbReference type="InterPro" id="IPR039425">
    <property type="entry name" value="RNA_pol_sigma-70-like"/>
</dbReference>
<dbReference type="InterPro" id="IPR036388">
    <property type="entry name" value="WH-like_DNA-bd_sf"/>
</dbReference>
<evidence type="ECO:0000259" key="6">
    <source>
        <dbReference type="Pfam" id="PF08281"/>
    </source>
</evidence>
<keyword evidence="4" id="KW-0804">Transcription</keyword>
<dbReference type="NCBIfam" id="TIGR02937">
    <property type="entry name" value="sigma70-ECF"/>
    <property type="match status" value="1"/>
</dbReference>
<feature type="domain" description="RNA polymerase sigma-70 region 2" evidence="5">
    <location>
        <begin position="27"/>
        <end position="96"/>
    </location>
</feature>
<evidence type="ECO:0000256" key="2">
    <source>
        <dbReference type="ARBA" id="ARBA00023015"/>
    </source>
</evidence>
<name>A0ABU3NNA3_9CHLR</name>
<dbReference type="CDD" id="cd06171">
    <property type="entry name" value="Sigma70_r4"/>
    <property type="match status" value="1"/>
</dbReference>
<protein>
    <submittedName>
        <fullName evidence="7">Sigma-70 family RNA polymerase sigma factor</fullName>
    </submittedName>
</protein>
<comment type="caution">
    <text evidence="7">The sequence shown here is derived from an EMBL/GenBank/DDBJ whole genome shotgun (WGS) entry which is preliminary data.</text>
</comment>
<evidence type="ECO:0000313" key="8">
    <source>
        <dbReference type="Proteomes" id="UP001254165"/>
    </source>
</evidence>
<feature type="domain" description="RNA polymerase sigma factor 70 region 4 type 2" evidence="6">
    <location>
        <begin position="125"/>
        <end position="176"/>
    </location>
</feature>
<gene>
    <name evidence="7" type="ORF">QYE77_04095</name>
</gene>
<dbReference type="SUPFAM" id="SSF88946">
    <property type="entry name" value="Sigma2 domain of RNA polymerase sigma factors"/>
    <property type="match status" value="1"/>
</dbReference>
<dbReference type="Gene3D" id="1.10.10.10">
    <property type="entry name" value="Winged helix-like DNA-binding domain superfamily/Winged helix DNA-binding domain"/>
    <property type="match status" value="1"/>
</dbReference>